<accession>A0A1I5NH60</accession>
<sequence>MGSRFITLCLLSVLSGCVSTPPSLYNDIPSQQCEKQLQAFYQEVKTTHASLLPFDYDARFPHLAFDRFSTSLPAALTTQEGKSQWLAYVHGLGEKQLHTALAWQNGLTPQRRESLQQCQEQLAQSSIESELFWTQVDEMPVVIPSAYQPWKRVFGLYPIASLVVKGQIEEEQAHIQREFTRPLAHPFHYDVLVNAENARNDAHLTIQKMMEQARKESALNWPMLSEPEADQLLSHYAPVFTVETLSKADLPGALELDDDASPTINTNTPTLYQDISYTQFNGDTLLQLNYVLWFSARPAESTFDPYSGAFDAVNIRITLDEQGTPLIVDAIHQCGCFHMVYALSPALSFIESEHEKPIQQHLAKPQPSDRLHVSLSGGRHMITDLHFTSNIPAAIGLNTQPLDALLTLKASNGNVLSPFNQHGVLAESARGERWFLWPFGVRNPGAMRQQGQHAIAFIGERHFDDARIFNAILTTSDRQETPSE</sequence>
<protein>
    <submittedName>
        <fullName evidence="1">Uncharacterized protein</fullName>
    </submittedName>
</protein>
<proteinExistence type="predicted"/>
<dbReference type="Proteomes" id="UP000182692">
    <property type="component" value="Unassembled WGS sequence"/>
</dbReference>
<dbReference type="AlphaFoldDB" id="A0A1I5NH60"/>
<reference evidence="1 2" key="1">
    <citation type="submission" date="2016-10" db="EMBL/GenBank/DDBJ databases">
        <authorList>
            <person name="de Groot N.N."/>
        </authorList>
    </citation>
    <scope>NUCLEOTIDE SEQUENCE [LARGE SCALE GENOMIC DNA]</scope>
    <source>
        <strain evidence="1 2">DSM 15893</strain>
    </source>
</reference>
<gene>
    <name evidence="1" type="ORF">SAMN03084138_01578</name>
</gene>
<dbReference type="EMBL" id="FOWR01000010">
    <property type="protein sequence ID" value="SFP21030.1"/>
    <property type="molecule type" value="Genomic_DNA"/>
</dbReference>
<dbReference type="GeneID" id="35871741"/>
<dbReference type="STRING" id="1121869.SAMN03084138_01578"/>
<dbReference type="RefSeq" id="WP_074926436.1">
    <property type="nucleotide sequence ID" value="NZ_FOWR01000010.1"/>
</dbReference>
<evidence type="ECO:0000313" key="1">
    <source>
        <dbReference type="EMBL" id="SFP21030.1"/>
    </source>
</evidence>
<evidence type="ECO:0000313" key="2">
    <source>
        <dbReference type="Proteomes" id="UP000182692"/>
    </source>
</evidence>
<dbReference type="OrthoDB" id="5405204at2"/>
<organism evidence="1 2">
    <name type="scientific">Enterovibrio norvegicus DSM 15893</name>
    <dbReference type="NCBI Taxonomy" id="1121869"/>
    <lineage>
        <taxon>Bacteria</taxon>
        <taxon>Pseudomonadati</taxon>
        <taxon>Pseudomonadota</taxon>
        <taxon>Gammaproteobacteria</taxon>
        <taxon>Vibrionales</taxon>
        <taxon>Vibrionaceae</taxon>
        <taxon>Enterovibrio</taxon>
    </lineage>
</organism>
<dbReference type="PROSITE" id="PS51257">
    <property type="entry name" value="PROKAR_LIPOPROTEIN"/>
    <property type="match status" value="1"/>
</dbReference>
<name>A0A1I5NH60_9GAMM</name>